<dbReference type="InterPro" id="IPR006512">
    <property type="entry name" value="YidE_YbjL"/>
</dbReference>
<proteinExistence type="inferred from homology"/>
<evidence type="ECO:0000256" key="5">
    <source>
        <dbReference type="ARBA" id="ARBA00022692"/>
    </source>
</evidence>
<keyword evidence="7 8" id="KW-0472">Membrane</keyword>
<keyword evidence="5 8" id="KW-0812">Transmembrane</keyword>
<reference evidence="11 12" key="1">
    <citation type="submission" date="2020-02" db="EMBL/GenBank/DDBJ databases">
        <authorList>
            <person name="Babadi Z.K."/>
            <person name="Risdian C."/>
            <person name="Ebrahimipour G.H."/>
            <person name="Wink J."/>
        </authorList>
    </citation>
    <scope>NUCLEOTIDE SEQUENCE [LARGE SCALE GENOMIC DNA]</scope>
    <source>
        <strain evidence="11 12">ZKHCc1 1396</strain>
    </source>
</reference>
<dbReference type="PROSITE" id="PS51202">
    <property type="entry name" value="RCK_C"/>
    <property type="match status" value="1"/>
</dbReference>
<dbReference type="Pfam" id="PF06826">
    <property type="entry name" value="Asp-Al_Ex"/>
    <property type="match status" value="2"/>
</dbReference>
<feature type="transmembrane region" description="Helical" evidence="8">
    <location>
        <begin position="107"/>
        <end position="126"/>
    </location>
</feature>
<dbReference type="Gene3D" id="3.30.70.1450">
    <property type="entry name" value="Regulator of K+ conductance, C-terminal domain"/>
    <property type="match status" value="1"/>
</dbReference>
<dbReference type="EMBL" id="JAAIYO010000004">
    <property type="protein sequence ID" value="MBE4749703.1"/>
    <property type="molecule type" value="Genomic_DNA"/>
</dbReference>
<dbReference type="InterPro" id="IPR006037">
    <property type="entry name" value="RCK_C"/>
</dbReference>
<dbReference type="Pfam" id="PF02080">
    <property type="entry name" value="TrkA_C"/>
    <property type="match status" value="1"/>
</dbReference>
<keyword evidence="6 8" id="KW-1133">Transmembrane helix</keyword>
<evidence type="ECO:0000256" key="6">
    <source>
        <dbReference type="ARBA" id="ARBA00022989"/>
    </source>
</evidence>
<evidence type="ECO:0000256" key="2">
    <source>
        <dbReference type="ARBA" id="ARBA00009854"/>
    </source>
</evidence>
<feature type="signal peptide" evidence="9">
    <location>
        <begin position="1"/>
        <end position="25"/>
    </location>
</feature>
<feature type="transmembrane region" description="Helical" evidence="8">
    <location>
        <begin position="49"/>
        <end position="68"/>
    </location>
</feature>
<evidence type="ECO:0000313" key="11">
    <source>
        <dbReference type="EMBL" id="MBE4749703.1"/>
    </source>
</evidence>
<evidence type="ECO:0000256" key="1">
    <source>
        <dbReference type="ARBA" id="ARBA00004651"/>
    </source>
</evidence>
<dbReference type="InterPro" id="IPR036721">
    <property type="entry name" value="RCK_C_sf"/>
</dbReference>
<feature type="transmembrane region" description="Helical" evidence="8">
    <location>
        <begin position="75"/>
        <end position="95"/>
    </location>
</feature>
<feature type="transmembrane region" description="Helical" evidence="8">
    <location>
        <begin position="212"/>
        <end position="231"/>
    </location>
</feature>
<comment type="subcellular location">
    <subcellularLocation>
        <location evidence="1">Cell membrane</location>
        <topology evidence="1">Multi-pass membrane protein</topology>
    </subcellularLocation>
</comment>
<protein>
    <recommendedName>
        <fullName evidence="10">RCK C-terminal domain-containing protein</fullName>
    </recommendedName>
</protein>
<accession>A0ABR9PP45</accession>
<evidence type="ECO:0000256" key="4">
    <source>
        <dbReference type="ARBA" id="ARBA00022475"/>
    </source>
</evidence>
<feature type="transmembrane region" description="Helical" evidence="8">
    <location>
        <begin position="138"/>
        <end position="157"/>
    </location>
</feature>
<evidence type="ECO:0000256" key="7">
    <source>
        <dbReference type="ARBA" id="ARBA00023136"/>
    </source>
</evidence>
<dbReference type="RefSeq" id="WP_193349146.1">
    <property type="nucleotide sequence ID" value="NZ_CBCSIP010000046.1"/>
</dbReference>
<evidence type="ECO:0000259" key="10">
    <source>
        <dbReference type="PROSITE" id="PS51202"/>
    </source>
</evidence>
<dbReference type="PANTHER" id="PTHR30445">
    <property type="entry name" value="K(+)_H(+) ANTIPORTER SUBUNIT KHTT"/>
    <property type="match status" value="1"/>
</dbReference>
<evidence type="ECO:0000256" key="9">
    <source>
        <dbReference type="SAM" id="SignalP"/>
    </source>
</evidence>
<keyword evidence="9" id="KW-0732">Signal</keyword>
<comment type="caution">
    <text evidence="11">The sequence shown here is derived from an EMBL/GenBank/DDBJ whole genome shotgun (WGS) entry which is preliminary data.</text>
</comment>
<name>A0ABR9PP45_9BACT</name>
<keyword evidence="12" id="KW-1185">Reference proteome</keyword>
<feature type="chain" id="PRO_5045165350" description="RCK C-terminal domain-containing protein" evidence="9">
    <location>
        <begin position="26"/>
        <end position="613"/>
    </location>
</feature>
<dbReference type="InterPro" id="IPR050144">
    <property type="entry name" value="AAE_transporter"/>
</dbReference>
<sequence length="613" mass="63747">MRVITRHTALLVGAAALGLAVVAFAQGAPPPGAGQPHPHGVFGRLLNALGQQPFILLFLIVAGGYALGKVQVKGVGLGSTAATLLLGLVVSLWAFQAFHVTYAIPEFTSTVFFNLFIFAIGMKVGPQFIGGLQREGRHLLVLSLLVPLLSSVLVYLSKFVFDLQPGLLAGILSGANTATPGFGAAQSALAGGGVKLPAGATLEAARANLTTSYALLYSISMVLFTVMTKVLPSMFGRDAAVDAKAMEKVLAGEHQSALPGTAESFLRGSMPVDVRVFRVENPEVEGRSLSQLSPQAPRVGIERVLHAGRVYLPEDGLVLHRGDEVAVAGPVGLLMTGPQRIGPEVEDSRLRDIRFETMEIVAHKSDLVGHTLGEIALHEGHGLYLNALFRGGDELPIARDVVIRRGDVLRVTGSRRRLDALQKRVGKVVRPSLVTDIITLALGVALGALLGAITVPVGGVKFSLGSAVGLLIVSIALSILRTHNPALGGPFPEAARELLEDLGLNVFIAILGINAGAGVASAVAGGTLAPILIVGLVAALVPPVIAWMVGQYVMKMNTAVLMGAVAGARCNSAGMRAAQEATGSIIPAIGYPVTFAVSNLLLTLICYLFALMG</sequence>
<organism evidence="11 12">
    <name type="scientific">Corallococcus soli</name>
    <dbReference type="NCBI Taxonomy" id="2710757"/>
    <lineage>
        <taxon>Bacteria</taxon>
        <taxon>Pseudomonadati</taxon>
        <taxon>Myxococcota</taxon>
        <taxon>Myxococcia</taxon>
        <taxon>Myxococcales</taxon>
        <taxon>Cystobacterineae</taxon>
        <taxon>Myxococcaceae</taxon>
        <taxon>Corallococcus</taxon>
    </lineage>
</organism>
<keyword evidence="4" id="KW-1003">Cell membrane</keyword>
<gene>
    <name evidence="11" type="ORF">G4177_16180</name>
</gene>
<feature type="transmembrane region" description="Helical" evidence="8">
    <location>
        <begin position="433"/>
        <end position="456"/>
    </location>
</feature>
<comment type="similarity">
    <text evidence="2">Belongs to the AAE transporter (TC 2.A.81) family.</text>
</comment>
<feature type="transmembrane region" description="Helical" evidence="8">
    <location>
        <begin position="502"/>
        <end position="523"/>
    </location>
</feature>
<dbReference type="SUPFAM" id="SSF116726">
    <property type="entry name" value="TrkA C-terminal domain-like"/>
    <property type="match status" value="1"/>
</dbReference>
<evidence type="ECO:0000256" key="3">
    <source>
        <dbReference type="ARBA" id="ARBA00022448"/>
    </source>
</evidence>
<feature type="transmembrane region" description="Helical" evidence="8">
    <location>
        <begin position="462"/>
        <end position="481"/>
    </location>
</feature>
<evidence type="ECO:0000256" key="8">
    <source>
        <dbReference type="SAM" id="Phobius"/>
    </source>
</evidence>
<evidence type="ECO:0000313" key="12">
    <source>
        <dbReference type="Proteomes" id="UP001516472"/>
    </source>
</evidence>
<feature type="transmembrane region" description="Helical" evidence="8">
    <location>
        <begin position="529"/>
        <end position="549"/>
    </location>
</feature>
<dbReference type="NCBIfam" id="TIGR01625">
    <property type="entry name" value="YidE_YbjL_dupl"/>
    <property type="match status" value="1"/>
</dbReference>
<dbReference type="PANTHER" id="PTHR30445:SF9">
    <property type="match status" value="1"/>
</dbReference>
<feature type="domain" description="RCK C-terminal" evidence="10">
    <location>
        <begin position="343"/>
        <end position="427"/>
    </location>
</feature>
<keyword evidence="3" id="KW-0813">Transport</keyword>
<feature type="transmembrane region" description="Helical" evidence="8">
    <location>
        <begin position="585"/>
        <end position="610"/>
    </location>
</feature>
<dbReference type="Proteomes" id="UP001516472">
    <property type="component" value="Unassembled WGS sequence"/>
</dbReference>